<dbReference type="GO" id="GO:0047627">
    <property type="term" value="F:adenylylsulfatase activity"/>
    <property type="evidence" value="ECO:0007669"/>
    <property type="project" value="UniProtKB-ARBA"/>
</dbReference>
<evidence type="ECO:0000256" key="2">
    <source>
        <dbReference type="ARBA" id="ARBA00022801"/>
    </source>
</evidence>
<dbReference type="PANTHER" id="PTHR12486">
    <property type="entry name" value="APRATAXIN-RELATED"/>
    <property type="match status" value="1"/>
</dbReference>
<feature type="active site" description="Tele-AMP-histidine intermediate" evidence="3">
    <location>
        <position position="101"/>
    </location>
</feature>
<dbReference type="EMBL" id="BT123179">
    <property type="protein sequence ID" value="ADE76515.1"/>
    <property type="molecule type" value="mRNA"/>
</dbReference>
<evidence type="ECO:0000256" key="3">
    <source>
        <dbReference type="PIRSR" id="PIRSR601310-1"/>
    </source>
</evidence>
<evidence type="ECO:0000259" key="5">
    <source>
        <dbReference type="PROSITE" id="PS51084"/>
    </source>
</evidence>
<evidence type="ECO:0000313" key="6">
    <source>
        <dbReference type="EMBL" id="ADE76515.1"/>
    </source>
</evidence>
<dbReference type="InterPro" id="IPR036265">
    <property type="entry name" value="HIT-like_sf"/>
</dbReference>
<sequence>MIMAPCIFCPPGRPGKLLHEDDKVVAFEDINPAALRHYLVIPVEHISTVRDLQRRKEDYTLVEDMLKIGQSLLQRDAPGAVEYRFGFHQPPFNSVSHLHLHCFALPYIPRWKKIKYLSYGPLGGFIKAEDLLNKIKPIDNNS</sequence>
<keyword evidence="1" id="KW-0547">Nucleotide-binding</keyword>
<dbReference type="SUPFAM" id="SSF54197">
    <property type="entry name" value="HIT-like"/>
    <property type="match status" value="1"/>
</dbReference>
<dbReference type="GO" id="GO:0000166">
    <property type="term" value="F:nucleotide binding"/>
    <property type="evidence" value="ECO:0007669"/>
    <property type="project" value="UniProtKB-KW"/>
</dbReference>
<feature type="domain" description="HIT" evidence="5">
    <location>
        <begin position="4"/>
        <end position="116"/>
    </location>
</feature>
<dbReference type="InterPro" id="IPR011146">
    <property type="entry name" value="HIT-like"/>
</dbReference>
<feature type="short sequence motif" description="Histidine triad motif" evidence="4">
    <location>
        <begin position="97"/>
        <end position="101"/>
    </location>
</feature>
<keyword evidence="2" id="KW-0378">Hydrolase</keyword>
<name>D5AAE6_PICSI</name>
<organism evidence="6">
    <name type="scientific">Picea sitchensis</name>
    <name type="common">Sitka spruce</name>
    <name type="synonym">Pinus sitchensis</name>
    <dbReference type="NCBI Taxonomy" id="3332"/>
    <lineage>
        <taxon>Eukaryota</taxon>
        <taxon>Viridiplantae</taxon>
        <taxon>Streptophyta</taxon>
        <taxon>Embryophyta</taxon>
        <taxon>Tracheophyta</taxon>
        <taxon>Spermatophyta</taxon>
        <taxon>Pinopsida</taxon>
        <taxon>Pinidae</taxon>
        <taxon>Conifers I</taxon>
        <taxon>Pinales</taxon>
        <taxon>Pinaceae</taxon>
        <taxon>Picea</taxon>
    </lineage>
</organism>
<dbReference type="PROSITE" id="PS51084">
    <property type="entry name" value="HIT_2"/>
    <property type="match status" value="1"/>
</dbReference>
<proteinExistence type="evidence at transcript level"/>
<dbReference type="InterPro" id="IPR001310">
    <property type="entry name" value="Histidine_triad_HIT"/>
</dbReference>
<dbReference type="Pfam" id="PF11969">
    <property type="entry name" value="DcpS_C"/>
    <property type="match status" value="1"/>
</dbReference>
<dbReference type="PANTHER" id="PTHR12486:SF5">
    <property type="entry name" value="ADENOSINE 5'-MONOPHOSPHORAMIDASE HINT3"/>
    <property type="match status" value="1"/>
</dbReference>
<dbReference type="AlphaFoldDB" id="D5AAE6"/>
<evidence type="ECO:0000256" key="4">
    <source>
        <dbReference type="PROSITE-ProRule" id="PRU00464"/>
    </source>
</evidence>
<dbReference type="Gene3D" id="3.30.428.10">
    <property type="entry name" value="HIT-like"/>
    <property type="match status" value="1"/>
</dbReference>
<reference evidence="6" key="1">
    <citation type="submission" date="2010-04" db="EMBL/GenBank/DDBJ databases">
        <authorList>
            <person name="Reid K.E."/>
            <person name="Liao N."/>
            <person name="Chan S."/>
            <person name="Docking R."/>
            <person name="Taylor G."/>
            <person name="Moore R."/>
            <person name="Mayo M."/>
            <person name="Munro S."/>
            <person name="King J."/>
            <person name="Yanchuk A."/>
            <person name="Holt R."/>
            <person name="Jones S."/>
            <person name="Marra M."/>
            <person name="Ritland C.E."/>
            <person name="Ritland K."/>
            <person name="Bohlmann J."/>
        </authorList>
    </citation>
    <scope>NUCLEOTIDE SEQUENCE</scope>
    <source>
        <tissue evidence="6">Bud</tissue>
    </source>
</reference>
<evidence type="ECO:0000256" key="1">
    <source>
        <dbReference type="ARBA" id="ARBA00022741"/>
    </source>
</evidence>
<accession>D5AAE6</accession>
<protein>
    <recommendedName>
        <fullName evidence="5">HIT domain-containing protein</fullName>
    </recommendedName>
</protein>
<dbReference type="PRINTS" id="PR00332">
    <property type="entry name" value="HISTRIAD"/>
</dbReference>